<evidence type="ECO:0008006" key="5">
    <source>
        <dbReference type="Google" id="ProtNLM"/>
    </source>
</evidence>
<evidence type="ECO:0000313" key="4">
    <source>
        <dbReference type="Proteomes" id="UP001185028"/>
    </source>
</evidence>
<dbReference type="InterPro" id="IPR021486">
    <property type="entry name" value="DUF3139"/>
</dbReference>
<dbReference type="Pfam" id="PF11337">
    <property type="entry name" value="DUF3139"/>
    <property type="match status" value="1"/>
</dbReference>
<feature type="transmembrane region" description="Helical" evidence="2">
    <location>
        <begin position="61"/>
        <end position="81"/>
    </location>
</feature>
<keyword evidence="2" id="KW-0472">Membrane</keyword>
<feature type="compositionally biased region" description="Polar residues" evidence="1">
    <location>
        <begin position="23"/>
        <end position="35"/>
    </location>
</feature>
<dbReference type="EMBL" id="JAVDQH010000006">
    <property type="protein sequence ID" value="MDR6244000.1"/>
    <property type="molecule type" value="Genomic_DNA"/>
</dbReference>
<protein>
    <recommendedName>
        <fullName evidence="5">DUF3139 domain-containing protein</fullName>
    </recommendedName>
</protein>
<reference evidence="3 4" key="1">
    <citation type="submission" date="2023-07" db="EMBL/GenBank/DDBJ databases">
        <title>Genomic Encyclopedia of Type Strains, Phase IV (KMG-IV): sequencing the most valuable type-strain genomes for metagenomic binning, comparative biology and taxonomic classification.</title>
        <authorList>
            <person name="Goeker M."/>
        </authorList>
    </citation>
    <scope>NUCLEOTIDE SEQUENCE [LARGE SCALE GENOMIC DNA]</scope>
    <source>
        <strain evidence="3 4">DSM 22170</strain>
    </source>
</reference>
<comment type="caution">
    <text evidence="3">The sequence shown here is derived from an EMBL/GenBank/DDBJ whole genome shotgun (WGS) entry which is preliminary data.</text>
</comment>
<name>A0ABU1IXL9_9BACL</name>
<feature type="compositionally biased region" description="Low complexity" evidence="1">
    <location>
        <begin position="1"/>
        <end position="22"/>
    </location>
</feature>
<sequence length="171" mass="19223">MSSKLSSKPNVSSSHPPTSSTSEQTQLFNSTTSSPAIDHATSDSNSHHPRSSRPRWIIRRLLTTLLAILIVVGAASPFVAVQYQKQVFAERVHTYLIQQKHYKPEQIASIQGIWGIMLPSFYVEVIFKDEPNRVYTYFAHAEIMQQSHRLLHATDPDQSNDSGAKHAEEPI</sequence>
<keyword evidence="4" id="KW-1185">Reference proteome</keyword>
<proteinExistence type="predicted"/>
<evidence type="ECO:0000256" key="2">
    <source>
        <dbReference type="SAM" id="Phobius"/>
    </source>
</evidence>
<organism evidence="3 4">
    <name type="scientific">Paenibacillus hunanensis</name>
    <dbReference type="NCBI Taxonomy" id="539262"/>
    <lineage>
        <taxon>Bacteria</taxon>
        <taxon>Bacillati</taxon>
        <taxon>Bacillota</taxon>
        <taxon>Bacilli</taxon>
        <taxon>Bacillales</taxon>
        <taxon>Paenibacillaceae</taxon>
        <taxon>Paenibacillus</taxon>
    </lineage>
</organism>
<accession>A0ABU1IXL9</accession>
<evidence type="ECO:0000313" key="3">
    <source>
        <dbReference type="EMBL" id="MDR6244000.1"/>
    </source>
</evidence>
<keyword evidence="2" id="KW-0812">Transmembrane</keyword>
<keyword evidence="2" id="KW-1133">Transmembrane helix</keyword>
<dbReference type="RefSeq" id="WP_188775864.1">
    <property type="nucleotide sequence ID" value="NZ_BMMB01000005.1"/>
</dbReference>
<gene>
    <name evidence="3" type="ORF">JOC58_001893</name>
</gene>
<feature type="region of interest" description="Disordered" evidence="1">
    <location>
        <begin position="1"/>
        <end position="51"/>
    </location>
</feature>
<dbReference type="Proteomes" id="UP001185028">
    <property type="component" value="Unassembled WGS sequence"/>
</dbReference>
<evidence type="ECO:0000256" key="1">
    <source>
        <dbReference type="SAM" id="MobiDB-lite"/>
    </source>
</evidence>